<feature type="domain" description="GEVED" evidence="4">
    <location>
        <begin position="420"/>
        <end position="500"/>
    </location>
</feature>
<reference evidence="6" key="1">
    <citation type="journal article" date="2019" name="Int. J. Syst. Evol. Microbiol.">
        <title>The Global Catalogue of Microorganisms (GCM) 10K type strain sequencing project: providing services to taxonomists for standard genome sequencing and annotation.</title>
        <authorList>
            <consortium name="The Broad Institute Genomics Platform"/>
            <consortium name="The Broad Institute Genome Sequencing Center for Infectious Disease"/>
            <person name="Wu L."/>
            <person name="Ma J."/>
        </authorList>
    </citation>
    <scope>NUCLEOTIDE SEQUENCE [LARGE SCALE GENOMIC DNA]</scope>
    <source>
        <strain evidence="6">CECT 7956</strain>
    </source>
</reference>
<dbReference type="Pfam" id="PF19081">
    <property type="entry name" value="Ig_7"/>
    <property type="match status" value="1"/>
</dbReference>
<evidence type="ECO:0000256" key="1">
    <source>
        <dbReference type="SAM" id="SignalP"/>
    </source>
</evidence>
<dbReference type="EMBL" id="JBHRYQ010000001">
    <property type="protein sequence ID" value="MFC3810876.1"/>
    <property type="molecule type" value="Genomic_DNA"/>
</dbReference>
<evidence type="ECO:0000313" key="5">
    <source>
        <dbReference type="EMBL" id="MFC3810876.1"/>
    </source>
</evidence>
<dbReference type="Pfam" id="PF20009">
    <property type="entry name" value="GEVED"/>
    <property type="match status" value="1"/>
</dbReference>
<dbReference type="Gene3D" id="3.40.390.10">
    <property type="entry name" value="Collagenase (Catalytic Domain)"/>
    <property type="match status" value="1"/>
</dbReference>
<accession>A0ABV7YXQ9</accession>
<protein>
    <submittedName>
        <fullName evidence="5">3-coathanger stack domain-containing protein</fullName>
    </submittedName>
</protein>
<dbReference type="InterPro" id="IPR024079">
    <property type="entry name" value="MetalloPept_cat_dom_sf"/>
</dbReference>
<keyword evidence="6" id="KW-1185">Reference proteome</keyword>
<dbReference type="Pfam" id="PF05572">
    <property type="entry name" value="Peptidase_M43"/>
    <property type="match status" value="1"/>
</dbReference>
<dbReference type="InterPro" id="IPR008754">
    <property type="entry name" value="Peptidase_M43"/>
</dbReference>
<evidence type="ECO:0000259" key="3">
    <source>
        <dbReference type="Pfam" id="PF19081"/>
    </source>
</evidence>
<evidence type="ECO:0000259" key="4">
    <source>
        <dbReference type="Pfam" id="PF20009"/>
    </source>
</evidence>
<dbReference type="RefSeq" id="WP_379837366.1">
    <property type="nucleotide sequence ID" value="NZ_JBHRYQ010000001.1"/>
</dbReference>
<dbReference type="Proteomes" id="UP001595616">
    <property type="component" value="Unassembled WGS sequence"/>
</dbReference>
<gene>
    <name evidence="5" type="ORF">ACFOOI_09450</name>
</gene>
<dbReference type="NCBIfam" id="NF045639">
    <property type="entry name" value="GCX_COOH"/>
    <property type="match status" value="1"/>
</dbReference>
<organism evidence="5 6">
    <name type="scientific">Lacihabitans lacunae</name>
    <dbReference type="NCBI Taxonomy" id="1028214"/>
    <lineage>
        <taxon>Bacteria</taxon>
        <taxon>Pseudomonadati</taxon>
        <taxon>Bacteroidota</taxon>
        <taxon>Cytophagia</taxon>
        <taxon>Cytophagales</taxon>
        <taxon>Leadbetterellaceae</taxon>
        <taxon>Lacihabitans</taxon>
    </lineage>
</organism>
<feature type="signal peptide" evidence="1">
    <location>
        <begin position="1"/>
        <end position="22"/>
    </location>
</feature>
<dbReference type="InterPro" id="IPR045474">
    <property type="entry name" value="GEVED"/>
</dbReference>
<evidence type="ECO:0000259" key="2">
    <source>
        <dbReference type="Pfam" id="PF05572"/>
    </source>
</evidence>
<name>A0ABV7YXQ9_9BACT</name>
<dbReference type="InterPro" id="IPR044023">
    <property type="entry name" value="Ig_7"/>
</dbReference>
<feature type="domain" description="Peptidase M43 pregnancy-associated plasma-A" evidence="2">
    <location>
        <begin position="171"/>
        <end position="329"/>
    </location>
</feature>
<keyword evidence="1" id="KW-0732">Signal</keyword>
<dbReference type="SUPFAM" id="SSF55486">
    <property type="entry name" value="Metalloproteases ('zincins'), catalytic domain"/>
    <property type="match status" value="1"/>
</dbReference>
<sequence length="657" mass="69744">MNKTLFKTLLLLFSMLSTYLFAQSVEPCGTDLVHKELLKSSETYRSNFLDGQNQIKTFIEKAKKSRVNATETVYTIPLVIHILEPSNTSTLLTDSEINTIIANLNNQLRAGTGYTLSQNINVQFALAKRDPNCQATTGINRINMSSNAGYVANGLNYANSNGIDEEVAKAVSNWGNVNYYNLWIVNEIDGKVNNGVVGYAYFPGAPASVDGAIMIAPRLKDNGSTLLIHELGHAFNIYHTFNGSGGTKPNYTCPANTNPYSDGDACADTDPMHVGGTFISSNCQTSYNAINPCTGNPYGNLSYNIMNYTYDACSLLFTADQKDRFRASLLTTRSSLLTSQALTPPPSTAIAAACIPTVGGSTNYSYGVTEFSFNNQVISKSSVTGVDGYFYIDNACNQMITVSRGQSYPVTVKTLNQNPVRVYIDYNNDGDFTDANETIASGTTSGSPRQLAFTYTPPNSGVLTNQPLRIRVMSDPSSTLNSCSLPGNATGSGQAEDYSIMISVPCTPPSAPTVSSTTVNSGQTATLTATNCTGGTVKWYSAATNGTLLATANSYTSPALGQTTSYYASCTVNCESTTRSQGTVTVITCPTNLTLASSVDDIKGGVVTKESSSKIAATNAILSGKATYSAGKTVELLPGFKTNEGTVFTATTGGCVN</sequence>
<evidence type="ECO:0000313" key="6">
    <source>
        <dbReference type="Proteomes" id="UP001595616"/>
    </source>
</evidence>
<comment type="caution">
    <text evidence="5">The sequence shown here is derived from an EMBL/GenBank/DDBJ whole genome shotgun (WGS) entry which is preliminary data.</text>
</comment>
<feature type="chain" id="PRO_5046241377" evidence="1">
    <location>
        <begin position="23"/>
        <end position="657"/>
    </location>
</feature>
<feature type="domain" description="Ig-like" evidence="3">
    <location>
        <begin position="509"/>
        <end position="586"/>
    </location>
</feature>
<dbReference type="InterPro" id="IPR055015">
    <property type="entry name" value="GCX_COOH"/>
</dbReference>
<proteinExistence type="predicted"/>